<name>A0AAN9JEA1_CLITE</name>
<proteinExistence type="predicted"/>
<keyword evidence="3" id="KW-1185">Reference proteome</keyword>
<dbReference type="AlphaFoldDB" id="A0AAN9JEA1"/>
<accession>A0AAN9JEA1</accession>
<gene>
    <name evidence="2" type="ORF">RJT34_18600</name>
</gene>
<evidence type="ECO:0000313" key="3">
    <source>
        <dbReference type="Proteomes" id="UP001359559"/>
    </source>
</evidence>
<dbReference type="Proteomes" id="UP001359559">
    <property type="component" value="Unassembled WGS sequence"/>
</dbReference>
<feature type="compositionally biased region" description="Basic residues" evidence="1">
    <location>
        <begin position="1"/>
        <end position="16"/>
    </location>
</feature>
<comment type="caution">
    <text evidence="2">The sequence shown here is derived from an EMBL/GenBank/DDBJ whole genome shotgun (WGS) entry which is preliminary data.</text>
</comment>
<organism evidence="2 3">
    <name type="scientific">Clitoria ternatea</name>
    <name type="common">Butterfly pea</name>
    <dbReference type="NCBI Taxonomy" id="43366"/>
    <lineage>
        <taxon>Eukaryota</taxon>
        <taxon>Viridiplantae</taxon>
        <taxon>Streptophyta</taxon>
        <taxon>Embryophyta</taxon>
        <taxon>Tracheophyta</taxon>
        <taxon>Spermatophyta</taxon>
        <taxon>Magnoliopsida</taxon>
        <taxon>eudicotyledons</taxon>
        <taxon>Gunneridae</taxon>
        <taxon>Pentapetalae</taxon>
        <taxon>rosids</taxon>
        <taxon>fabids</taxon>
        <taxon>Fabales</taxon>
        <taxon>Fabaceae</taxon>
        <taxon>Papilionoideae</taxon>
        <taxon>50 kb inversion clade</taxon>
        <taxon>NPAAA clade</taxon>
        <taxon>indigoferoid/millettioid clade</taxon>
        <taxon>Phaseoleae</taxon>
        <taxon>Clitoria</taxon>
    </lineage>
</organism>
<feature type="region of interest" description="Disordered" evidence="1">
    <location>
        <begin position="1"/>
        <end position="22"/>
    </location>
</feature>
<sequence>MTTHVKARAKRIKTPRNPKTLSHSLLSNATRVPPFLIPSLTLIPIFLDSTVYRSRSHVSFDYKGRTLRR</sequence>
<evidence type="ECO:0000256" key="1">
    <source>
        <dbReference type="SAM" id="MobiDB-lite"/>
    </source>
</evidence>
<dbReference type="EMBL" id="JAYKXN010000004">
    <property type="protein sequence ID" value="KAK7295689.1"/>
    <property type="molecule type" value="Genomic_DNA"/>
</dbReference>
<evidence type="ECO:0000313" key="2">
    <source>
        <dbReference type="EMBL" id="KAK7295689.1"/>
    </source>
</evidence>
<reference evidence="2 3" key="1">
    <citation type="submission" date="2024-01" db="EMBL/GenBank/DDBJ databases">
        <title>The genomes of 5 underutilized Papilionoideae crops provide insights into root nodulation and disease resistance.</title>
        <authorList>
            <person name="Yuan L."/>
        </authorList>
    </citation>
    <scope>NUCLEOTIDE SEQUENCE [LARGE SCALE GENOMIC DNA]</scope>
    <source>
        <strain evidence="2">LY-2023</strain>
        <tissue evidence="2">Leaf</tissue>
    </source>
</reference>
<protein>
    <submittedName>
        <fullName evidence="2">Uncharacterized protein</fullName>
    </submittedName>
</protein>